<dbReference type="InterPro" id="IPR048389">
    <property type="entry name" value="YciQ-like_C"/>
</dbReference>
<keyword evidence="3" id="KW-0732">Signal</keyword>
<feature type="region of interest" description="Disordered" evidence="1">
    <location>
        <begin position="555"/>
        <end position="588"/>
    </location>
</feature>
<evidence type="ECO:0000256" key="2">
    <source>
        <dbReference type="SAM" id="Phobius"/>
    </source>
</evidence>
<proteinExistence type="predicted"/>
<dbReference type="Proteomes" id="UP001566331">
    <property type="component" value="Unassembled WGS sequence"/>
</dbReference>
<dbReference type="RefSeq" id="WP_370565450.1">
    <property type="nucleotide sequence ID" value="NZ_JBFWIB010000017.1"/>
</dbReference>
<evidence type="ECO:0000259" key="4">
    <source>
        <dbReference type="Pfam" id="PF09972"/>
    </source>
</evidence>
<dbReference type="InterPro" id="IPR018702">
    <property type="entry name" value="DUF2207"/>
</dbReference>
<evidence type="ECO:0000259" key="5">
    <source>
        <dbReference type="Pfam" id="PF20990"/>
    </source>
</evidence>
<protein>
    <submittedName>
        <fullName evidence="6">DUF2207 domain-containing protein</fullName>
    </submittedName>
</protein>
<keyword evidence="2" id="KW-0472">Membrane</keyword>
<feature type="compositionally biased region" description="Gly residues" evidence="1">
    <location>
        <begin position="567"/>
        <end position="588"/>
    </location>
</feature>
<name>A0ABV4HVZ3_9GAMM</name>
<reference evidence="6 7" key="1">
    <citation type="submission" date="2024-07" db="EMBL/GenBank/DDBJ databases">
        <title>Luteimonas salilacus sp. nov., isolated from the shore soil of Salt Lake in Tibet of China.</title>
        <authorList>
            <person name="Zhang X."/>
            <person name="Li A."/>
        </authorList>
    </citation>
    <scope>NUCLEOTIDE SEQUENCE [LARGE SCALE GENOMIC DNA]</scope>
    <source>
        <strain evidence="6 7">B3-2-R+30</strain>
    </source>
</reference>
<evidence type="ECO:0000313" key="7">
    <source>
        <dbReference type="Proteomes" id="UP001566331"/>
    </source>
</evidence>
<accession>A0ABV4HVZ3</accession>
<organism evidence="6 7">
    <name type="scientific">Luteimonas salinilitoris</name>
    <dbReference type="NCBI Taxonomy" id="3237697"/>
    <lineage>
        <taxon>Bacteria</taxon>
        <taxon>Pseudomonadati</taxon>
        <taxon>Pseudomonadota</taxon>
        <taxon>Gammaproteobacteria</taxon>
        <taxon>Lysobacterales</taxon>
        <taxon>Lysobacteraceae</taxon>
        <taxon>Luteimonas</taxon>
    </lineage>
</organism>
<keyword evidence="2" id="KW-1133">Transmembrane helix</keyword>
<feature type="transmembrane region" description="Helical" evidence="2">
    <location>
        <begin position="427"/>
        <end position="450"/>
    </location>
</feature>
<keyword evidence="2" id="KW-0812">Transmembrane</keyword>
<feature type="transmembrane region" description="Helical" evidence="2">
    <location>
        <begin position="399"/>
        <end position="421"/>
    </location>
</feature>
<gene>
    <name evidence="6" type="ORF">AB6713_15255</name>
</gene>
<dbReference type="PROSITE" id="PS51257">
    <property type="entry name" value="PROKAR_LIPOPROTEIN"/>
    <property type="match status" value="1"/>
</dbReference>
<feature type="signal peptide" evidence="3">
    <location>
        <begin position="1"/>
        <end position="22"/>
    </location>
</feature>
<dbReference type="Pfam" id="PF09972">
    <property type="entry name" value="DUF2207"/>
    <property type="match status" value="1"/>
</dbReference>
<feature type="domain" description="Predicted membrane protein YciQ-like C-terminal" evidence="5">
    <location>
        <begin position="283"/>
        <end position="515"/>
    </location>
</feature>
<dbReference type="EMBL" id="JBFWIC010000024">
    <property type="protein sequence ID" value="MEZ0475956.1"/>
    <property type="molecule type" value="Genomic_DNA"/>
</dbReference>
<keyword evidence="7" id="KW-1185">Reference proteome</keyword>
<evidence type="ECO:0000313" key="6">
    <source>
        <dbReference type="EMBL" id="MEZ0475956.1"/>
    </source>
</evidence>
<evidence type="ECO:0000256" key="1">
    <source>
        <dbReference type="SAM" id="MobiDB-lite"/>
    </source>
</evidence>
<dbReference type="Pfam" id="PF20990">
    <property type="entry name" value="DUF2207_C"/>
    <property type="match status" value="1"/>
</dbReference>
<evidence type="ECO:0000256" key="3">
    <source>
        <dbReference type="SAM" id="SignalP"/>
    </source>
</evidence>
<sequence>MTRLLTLLALIAAFACAMPLAAQDTEAASAPGERILAYDSEVEVHEDGGMEITERIRVRAEGNDIRRGIYRDFPTRYRDRAGNRVVVDFEVLDVLRDGTPEPWFTERRANGVRVNTGNDDFLPVPAVYTYTLRYRTSRQLGFFDDHDELYWNAIGHGWAFTIDTGSVEVRLPQPVAEADMTIAGYTGPQGARGQDVRGTLPAPGVARWELTRPLAPNEGMTIVLEFPKGIVAAPSRAQRLLWLLNDNRGLLLGLAGLLALLAYCIVRWRRIGRDPAAGTIIVRYEPPTGYSPAGLRYMKRMRHDSRAFTADLLACAVDGAVVIHRDKGLLSDSWRVERVADLEQAAAPERTALLQQLLPRAGASLEMRNSNASTFQAAMRKHATLLKKRFQPAMFEHNGGSIAIAALIMGVSLALAFALGVGTGSGVLLLIPVAAAMLVTVIVFAIVIAAPTMEGRRLLDEIEGFRRYLKVAEQQDLERLQAPGEAEPRLDAARFERLLPYAVALDVEDAWTKKFTLAVGAAAAAATTASIAWYRGGGVSDLGSLTKAVGSSLSSQIASSSTPPGSSSGGGGGGFSGGGGGGGGGGGR</sequence>
<comment type="caution">
    <text evidence="6">The sequence shown here is derived from an EMBL/GenBank/DDBJ whole genome shotgun (WGS) entry which is preliminary data.</text>
</comment>
<feature type="compositionally biased region" description="Low complexity" evidence="1">
    <location>
        <begin position="555"/>
        <end position="566"/>
    </location>
</feature>
<feature type="domain" description="DUF2207" evidence="4">
    <location>
        <begin position="34"/>
        <end position="225"/>
    </location>
</feature>
<feature type="transmembrane region" description="Helical" evidence="2">
    <location>
        <begin position="249"/>
        <end position="266"/>
    </location>
</feature>
<feature type="chain" id="PRO_5046790088" evidence="3">
    <location>
        <begin position="23"/>
        <end position="588"/>
    </location>
</feature>